<feature type="transmembrane region" description="Helical" evidence="1">
    <location>
        <begin position="104"/>
        <end position="127"/>
    </location>
</feature>
<dbReference type="GO" id="GO:0022904">
    <property type="term" value="P:respiratory electron transport chain"/>
    <property type="evidence" value="ECO:0007669"/>
    <property type="project" value="InterPro"/>
</dbReference>
<feature type="transmembrane region" description="Helical" evidence="1">
    <location>
        <begin position="172"/>
        <end position="193"/>
    </location>
</feature>
<organism evidence="2 3">
    <name type="scientific">Corynebacterium frankenforstense DSM 45800</name>
    <dbReference type="NCBI Taxonomy" id="1437875"/>
    <lineage>
        <taxon>Bacteria</taxon>
        <taxon>Bacillati</taxon>
        <taxon>Actinomycetota</taxon>
        <taxon>Actinomycetes</taxon>
        <taxon>Mycobacteriales</taxon>
        <taxon>Corynebacteriaceae</taxon>
        <taxon>Corynebacterium</taxon>
    </lineage>
</organism>
<keyword evidence="1" id="KW-1133">Transmembrane helix</keyword>
<keyword evidence="1" id="KW-0472">Membrane</keyword>
<sequence length="293" mass="32851">MPRWAKWAGAVVGLAVVFGLVVLFARWLVGTGPVADFIERYPGRAPTPESTPVGFPAWLNWAHFFNIFFMALIVRTGLQIRSERRAPAYWTPHWDHKRKISITLWLHLCVDLAWIVNGIIFIVLLFATGQWMRIVPTSWEVVPNAISAGLQYATLDWPTEHAWVHYNGLQQIFYFLTVFVAAPLAIVSGFRMSGWWSMKWKRASRIYPLTVARALHFPVMIYFCVFTVVHVGLVLTTGVIANLNGMFAAQDSTGWLGPVLFVVAMLVTAGATVAARPMLLAPAARLMGRVTAR</sequence>
<name>A0A1L7CV58_9CORY</name>
<feature type="transmembrane region" description="Helical" evidence="1">
    <location>
        <begin position="255"/>
        <end position="279"/>
    </location>
</feature>
<dbReference type="KEGG" id="cfk:CFRA_00160"/>
<evidence type="ECO:0000313" key="3">
    <source>
        <dbReference type="Proteomes" id="UP000185434"/>
    </source>
</evidence>
<feature type="transmembrane region" description="Helical" evidence="1">
    <location>
        <begin position="214"/>
        <end position="235"/>
    </location>
</feature>
<protein>
    <submittedName>
        <fullName evidence="2">Membrane protein</fullName>
    </submittedName>
</protein>
<reference evidence="2 3" key="1">
    <citation type="submission" date="2014-08" db="EMBL/GenBank/DDBJ databases">
        <title>Complete genome sequence of Corynebacterium frankenforstense ST18(T) (=DSM 45800(T)), isolated from raw cow milk.</title>
        <authorList>
            <person name="Ruckert C."/>
            <person name="Albersmeier A."/>
            <person name="Winkler A."/>
            <person name="Lipski A."/>
            <person name="Kalinowski J."/>
        </authorList>
    </citation>
    <scope>NUCLEOTIDE SEQUENCE [LARGE SCALE GENOMIC DNA]</scope>
    <source>
        <strain evidence="2 3">ST18</strain>
    </source>
</reference>
<accession>A0A1L7CV58</accession>
<dbReference type="Proteomes" id="UP000185434">
    <property type="component" value="Chromosome"/>
</dbReference>
<dbReference type="Gene3D" id="1.20.950.20">
    <property type="entry name" value="Transmembrane di-heme cytochromes, Chain C"/>
    <property type="match status" value="1"/>
</dbReference>
<evidence type="ECO:0000313" key="2">
    <source>
        <dbReference type="EMBL" id="APT89755.1"/>
    </source>
</evidence>
<dbReference type="EMBL" id="CP009247">
    <property type="protein sequence ID" value="APT89755.1"/>
    <property type="molecule type" value="Genomic_DNA"/>
</dbReference>
<feature type="transmembrane region" description="Helical" evidence="1">
    <location>
        <begin position="7"/>
        <end position="29"/>
    </location>
</feature>
<keyword evidence="3" id="KW-1185">Reference proteome</keyword>
<dbReference type="SUPFAM" id="SSF81342">
    <property type="entry name" value="Transmembrane di-heme cytochromes"/>
    <property type="match status" value="1"/>
</dbReference>
<evidence type="ECO:0000256" key="1">
    <source>
        <dbReference type="SAM" id="Phobius"/>
    </source>
</evidence>
<dbReference type="InterPro" id="IPR016174">
    <property type="entry name" value="Di-haem_cyt_TM"/>
</dbReference>
<keyword evidence="1" id="KW-0812">Transmembrane</keyword>
<proteinExistence type="predicted"/>
<dbReference type="AlphaFoldDB" id="A0A1L7CV58"/>
<feature type="transmembrane region" description="Helical" evidence="1">
    <location>
        <begin position="58"/>
        <end position="78"/>
    </location>
</feature>
<gene>
    <name evidence="2" type="ORF">CFRA_00160</name>
</gene>
<dbReference type="GO" id="GO:0016020">
    <property type="term" value="C:membrane"/>
    <property type="evidence" value="ECO:0007669"/>
    <property type="project" value="InterPro"/>
</dbReference>
<dbReference type="STRING" id="1437875.CFRA_00160"/>